<sequence length="176" mass="19220">MANSSSTCGSRSRRAGSSGMSRPDVTCEGSNTDALSSNFLSPSAVFSHLSKLVQEKYGDLTSENISDKEEAAAKKLFKIFNTFMSTSNVKAFDLQLEVEDQVLDDSMDLDFIPESSGQSSDHSNISQVSVDQMRKAINAYDGAPRGKKFKAAQRACTILRHKSEIARWRPLIDKGG</sequence>
<evidence type="ECO:0000256" key="1">
    <source>
        <dbReference type="SAM" id="MobiDB-lite"/>
    </source>
</evidence>
<organism evidence="2 3">
    <name type="scientific">Ooceraea biroi</name>
    <name type="common">Clonal raider ant</name>
    <name type="synonym">Cerapachys biroi</name>
    <dbReference type="NCBI Taxonomy" id="2015173"/>
    <lineage>
        <taxon>Eukaryota</taxon>
        <taxon>Metazoa</taxon>
        <taxon>Ecdysozoa</taxon>
        <taxon>Arthropoda</taxon>
        <taxon>Hexapoda</taxon>
        <taxon>Insecta</taxon>
        <taxon>Pterygota</taxon>
        <taxon>Neoptera</taxon>
        <taxon>Endopterygota</taxon>
        <taxon>Hymenoptera</taxon>
        <taxon>Apocrita</taxon>
        <taxon>Aculeata</taxon>
        <taxon>Formicoidea</taxon>
        <taxon>Formicidae</taxon>
        <taxon>Dorylinae</taxon>
        <taxon>Ooceraea</taxon>
    </lineage>
</organism>
<protein>
    <submittedName>
        <fullName evidence="2">Uncharacterized protein</fullName>
    </submittedName>
</protein>
<proteinExistence type="predicted"/>
<comment type="caution">
    <text evidence="2">The sequence shown here is derived from an EMBL/GenBank/DDBJ whole genome shotgun (WGS) entry which is preliminary data.</text>
</comment>
<dbReference type="AlphaFoldDB" id="A0A3L8DZ76"/>
<feature type="region of interest" description="Disordered" evidence="1">
    <location>
        <begin position="1"/>
        <end position="32"/>
    </location>
</feature>
<feature type="compositionally biased region" description="Low complexity" evidence="1">
    <location>
        <begin position="1"/>
        <end position="22"/>
    </location>
</feature>
<name>A0A3L8DZ76_OOCBI</name>
<evidence type="ECO:0000313" key="2">
    <source>
        <dbReference type="EMBL" id="RLU25239.1"/>
    </source>
</evidence>
<dbReference type="Proteomes" id="UP000279307">
    <property type="component" value="Chromosome 3"/>
</dbReference>
<dbReference type="EMBL" id="QOIP01000003">
    <property type="protein sequence ID" value="RLU25239.1"/>
    <property type="molecule type" value="Genomic_DNA"/>
</dbReference>
<gene>
    <name evidence="2" type="ORF">DMN91_003332</name>
</gene>
<accession>A0A3L8DZ76</accession>
<reference evidence="2 3" key="1">
    <citation type="journal article" date="2018" name="Genome Res.">
        <title>The genomic architecture and molecular evolution of ant odorant receptors.</title>
        <authorList>
            <person name="McKenzie S.K."/>
            <person name="Kronauer D.J.C."/>
        </authorList>
    </citation>
    <scope>NUCLEOTIDE SEQUENCE [LARGE SCALE GENOMIC DNA]</scope>
    <source>
        <strain evidence="2">Clonal line C1</strain>
    </source>
</reference>
<evidence type="ECO:0000313" key="3">
    <source>
        <dbReference type="Proteomes" id="UP000279307"/>
    </source>
</evidence>